<protein>
    <recommendedName>
        <fullName evidence="1">Metallo-beta-lactamase domain-containing protein</fullName>
    </recommendedName>
</protein>
<dbReference type="Gene3D" id="3.60.15.10">
    <property type="entry name" value="Ribonuclease Z/Hydroxyacylglutathione hydrolase-like"/>
    <property type="match status" value="1"/>
</dbReference>
<dbReference type="PANTHER" id="PTHR15032">
    <property type="entry name" value="N-ACYL-PHOSPHATIDYLETHANOLAMINE-HYDROLYZING PHOSPHOLIPASE D"/>
    <property type="match status" value="1"/>
</dbReference>
<dbReference type="Proteomes" id="UP000244810">
    <property type="component" value="Unassembled WGS sequence"/>
</dbReference>
<dbReference type="AlphaFoldDB" id="A0A2T7UUP5"/>
<dbReference type="InterPro" id="IPR001279">
    <property type="entry name" value="Metallo-B-lactamas"/>
</dbReference>
<organism evidence="2 3">
    <name type="scientific">Pararhodobacter aggregans</name>
    <dbReference type="NCBI Taxonomy" id="404875"/>
    <lineage>
        <taxon>Bacteria</taxon>
        <taxon>Pseudomonadati</taxon>
        <taxon>Pseudomonadota</taxon>
        <taxon>Alphaproteobacteria</taxon>
        <taxon>Rhodobacterales</taxon>
        <taxon>Paracoccaceae</taxon>
        <taxon>Pararhodobacter</taxon>
    </lineage>
</organism>
<gene>
    <name evidence="2" type="ORF">DDE23_05410</name>
</gene>
<dbReference type="GO" id="GO:0005737">
    <property type="term" value="C:cytoplasm"/>
    <property type="evidence" value="ECO:0007669"/>
    <property type="project" value="TreeGrafter"/>
</dbReference>
<dbReference type="SMART" id="SM00849">
    <property type="entry name" value="Lactamase_B"/>
    <property type="match status" value="1"/>
</dbReference>
<feature type="domain" description="Metallo-beta-lactamase" evidence="1">
    <location>
        <begin position="70"/>
        <end position="255"/>
    </location>
</feature>
<evidence type="ECO:0000313" key="3">
    <source>
        <dbReference type="Proteomes" id="UP000244810"/>
    </source>
</evidence>
<accession>A0A2T7UUP5</accession>
<reference evidence="2 3" key="1">
    <citation type="journal article" date="2011" name="Syst. Appl. Microbiol.">
        <title>Defluviimonas denitrificans gen. nov., sp. nov., and Pararhodobacter aggregans gen. nov., sp. nov., non-phototrophic Rhodobacteraceae from the biofilter of a marine aquaculture.</title>
        <authorList>
            <person name="Foesel B.U."/>
            <person name="Drake H.L."/>
            <person name="Schramm A."/>
        </authorList>
    </citation>
    <scope>NUCLEOTIDE SEQUENCE [LARGE SCALE GENOMIC DNA]</scope>
    <source>
        <strain evidence="2 3">D1-19</strain>
    </source>
</reference>
<evidence type="ECO:0000313" key="2">
    <source>
        <dbReference type="EMBL" id="PVE48495.1"/>
    </source>
</evidence>
<keyword evidence="3" id="KW-1185">Reference proteome</keyword>
<dbReference type="SUPFAM" id="SSF56281">
    <property type="entry name" value="Metallo-hydrolase/oxidoreductase"/>
    <property type="match status" value="1"/>
</dbReference>
<dbReference type="RefSeq" id="WP_107750617.1">
    <property type="nucleotide sequence ID" value="NZ_QBKF01000002.1"/>
</dbReference>
<comment type="caution">
    <text evidence="2">The sequence shown here is derived from an EMBL/GenBank/DDBJ whole genome shotgun (WGS) entry which is preliminary data.</text>
</comment>
<dbReference type="EMBL" id="QDDR01000002">
    <property type="protein sequence ID" value="PVE48495.1"/>
    <property type="molecule type" value="Genomic_DNA"/>
</dbReference>
<evidence type="ECO:0000259" key="1">
    <source>
        <dbReference type="SMART" id="SM00849"/>
    </source>
</evidence>
<dbReference type="PANTHER" id="PTHR15032:SF4">
    <property type="entry name" value="N-ACYL-PHOSPHATIDYLETHANOLAMINE-HYDROLYZING PHOSPHOLIPASE D"/>
    <property type="match status" value="1"/>
</dbReference>
<sequence>MPRTPYYRGPVSDHFDGTRFFNPGGEAPRGLRDLWRWQREGQRMRWPAKVAVTPVVPAPVVDDLSVTMVGHATLLIQTAGLNLLTDPVWSERASPSRLAGPRRVAQPGVRFEDLPKIDAVLLSHNHYDHLDLATLKRLKAHDPLVITPLGNDALLKGTGLRVETADWGESRQFGPLTLHLEPCHHWSARGIRDRSMALWAGFVIEGPAGKILHIGDTGFDQGRPYRDLPARHGPLRLAILPIGAYEPRWFMSPQHQDPDEALQGFRLARAAYGIGHHWGTFQLTDEGREAPPEALARALHTHAIPAERFRALAPADSWAIPPL</sequence>
<dbReference type="Pfam" id="PF12706">
    <property type="entry name" value="Lactamase_B_2"/>
    <property type="match status" value="1"/>
</dbReference>
<proteinExistence type="predicted"/>
<dbReference type="InterPro" id="IPR036866">
    <property type="entry name" value="RibonucZ/Hydroxyglut_hydro"/>
</dbReference>
<dbReference type="OrthoDB" id="9805728at2"/>
<name>A0A2T7UUP5_9RHOB</name>